<name>A0A1I2UAT3_9ACTN</name>
<evidence type="ECO:0000313" key="2">
    <source>
        <dbReference type="Proteomes" id="UP000181942"/>
    </source>
</evidence>
<gene>
    <name evidence="1" type="ORF">SAMN02787118_12777</name>
</gene>
<protein>
    <submittedName>
        <fullName evidence="1">Uncharacterized protein</fullName>
    </submittedName>
</protein>
<dbReference type="EMBL" id="FONR01000027">
    <property type="protein sequence ID" value="SFG74305.1"/>
    <property type="molecule type" value="Genomic_DNA"/>
</dbReference>
<reference evidence="1 2" key="1">
    <citation type="submission" date="2016-10" db="EMBL/GenBank/DDBJ databases">
        <authorList>
            <person name="de Groot N.N."/>
        </authorList>
    </citation>
    <scope>NUCLEOTIDE SEQUENCE [LARGE SCALE GENOMIC DNA]</scope>
    <source>
        <strain evidence="1 2">OK461</strain>
    </source>
</reference>
<sequence>MTNSEHETASVGLSDTDLSAARTAVTLLERLADKLGGRDR</sequence>
<dbReference type="Proteomes" id="UP000181942">
    <property type="component" value="Unassembled WGS sequence"/>
</dbReference>
<dbReference type="RefSeq" id="WP_256259335.1">
    <property type="nucleotide sequence ID" value="NZ_FONR01000027.1"/>
</dbReference>
<evidence type="ECO:0000313" key="1">
    <source>
        <dbReference type="EMBL" id="SFG74305.1"/>
    </source>
</evidence>
<accession>A0A1I2UAT3</accession>
<organism evidence="1 2">
    <name type="scientific">Streptomyces mirabilis</name>
    <dbReference type="NCBI Taxonomy" id="68239"/>
    <lineage>
        <taxon>Bacteria</taxon>
        <taxon>Bacillati</taxon>
        <taxon>Actinomycetota</taxon>
        <taxon>Actinomycetes</taxon>
        <taxon>Kitasatosporales</taxon>
        <taxon>Streptomycetaceae</taxon>
        <taxon>Streptomyces</taxon>
    </lineage>
</organism>
<dbReference type="AlphaFoldDB" id="A0A1I2UAT3"/>
<proteinExistence type="predicted"/>